<evidence type="ECO:0000256" key="1">
    <source>
        <dbReference type="SAM" id="MobiDB-lite"/>
    </source>
</evidence>
<evidence type="ECO:0000313" key="2">
    <source>
        <dbReference type="EMBL" id="MBB4678602.1"/>
    </source>
</evidence>
<dbReference type="RefSeq" id="WP_185004455.1">
    <property type="nucleotide sequence ID" value="NZ_BAAAUI010000010.1"/>
</dbReference>
<gene>
    <name evidence="2" type="ORF">HNR67_004720</name>
</gene>
<organism evidence="2 3">
    <name type="scientific">Crossiella cryophila</name>
    <dbReference type="NCBI Taxonomy" id="43355"/>
    <lineage>
        <taxon>Bacteria</taxon>
        <taxon>Bacillati</taxon>
        <taxon>Actinomycetota</taxon>
        <taxon>Actinomycetes</taxon>
        <taxon>Pseudonocardiales</taxon>
        <taxon>Pseudonocardiaceae</taxon>
        <taxon>Crossiella</taxon>
    </lineage>
</organism>
<dbReference type="InterPro" id="IPR009776">
    <property type="entry name" value="Spore_0_M"/>
</dbReference>
<reference evidence="2 3" key="1">
    <citation type="submission" date="2020-08" db="EMBL/GenBank/DDBJ databases">
        <title>Sequencing the genomes of 1000 actinobacteria strains.</title>
        <authorList>
            <person name="Klenk H.-P."/>
        </authorList>
    </citation>
    <scope>NUCLEOTIDE SEQUENCE [LARGE SCALE GENOMIC DNA]</scope>
    <source>
        <strain evidence="2 3">DSM 44230</strain>
    </source>
</reference>
<name>A0A7W7CCN8_9PSEU</name>
<comment type="caution">
    <text evidence="2">The sequence shown here is derived from an EMBL/GenBank/DDBJ whole genome shotgun (WGS) entry which is preliminary data.</text>
</comment>
<evidence type="ECO:0000313" key="3">
    <source>
        <dbReference type="Proteomes" id="UP000533598"/>
    </source>
</evidence>
<dbReference type="PANTHER" id="PTHR40053:SF1">
    <property type="entry name" value="SPORULATION-CONTROL PROTEIN SPO0M"/>
    <property type="match status" value="1"/>
</dbReference>
<dbReference type="Pfam" id="PF07070">
    <property type="entry name" value="Spo0M"/>
    <property type="match status" value="1"/>
</dbReference>
<feature type="region of interest" description="Disordered" evidence="1">
    <location>
        <begin position="1"/>
        <end position="22"/>
    </location>
</feature>
<dbReference type="AlphaFoldDB" id="A0A7W7CCN8"/>
<accession>A0A7W7CCN8</accession>
<dbReference type="PANTHER" id="PTHR40053">
    <property type="entry name" value="SPORULATION-CONTROL PROTEIN SPO0M"/>
    <property type="match status" value="1"/>
</dbReference>
<keyword evidence="3" id="KW-1185">Reference proteome</keyword>
<protein>
    <submittedName>
        <fullName evidence="2">Sporulation-control protein</fullName>
    </submittedName>
</protein>
<dbReference type="Proteomes" id="UP000533598">
    <property type="component" value="Unassembled WGS sequence"/>
</dbReference>
<dbReference type="EMBL" id="JACHMH010000001">
    <property type="protein sequence ID" value="MBB4678602.1"/>
    <property type="molecule type" value="Genomic_DNA"/>
</dbReference>
<proteinExistence type="predicted"/>
<sequence length="252" mass="27052">MTLSEVGIGGPSVTTVLDSPHAMPGQEVRGQLRVHGGAAAGEIGQVVLSLVTEMESETGLGGGAEYARLVVREGLRLAAGEPAILPFRLPVPWEMPITAVGGSPLPRSAAAIRTELMIPGTPGKGDLDWVRVNPLPAQQQVLDAFGQLGFSLRGNGVEAGRVRGLPQELGSYQALTFRPPTRFADRIEQVELIFVASRGELCVRLTADRREARFPHGDNDFGDFRMSHLDARVNDWAPMISGWLTLTAERGQ</sequence>